<evidence type="ECO:0000256" key="1">
    <source>
        <dbReference type="ARBA" id="ARBA00022478"/>
    </source>
</evidence>
<evidence type="ECO:0000256" key="4">
    <source>
        <dbReference type="HAMAP-Rule" id="MF_00025"/>
    </source>
</evidence>
<comment type="subunit">
    <text evidence="4">Part of the RNA polymerase complex.</text>
</comment>
<dbReference type="Gene3D" id="3.90.940.20">
    <property type="entry name" value="RPB5-like RNA polymerase subunit"/>
    <property type="match status" value="1"/>
</dbReference>
<dbReference type="EMBL" id="MT631449">
    <property type="protein sequence ID" value="QNO50720.1"/>
    <property type="molecule type" value="Genomic_DNA"/>
</dbReference>
<evidence type="ECO:0000256" key="3">
    <source>
        <dbReference type="ARBA" id="ARBA00025765"/>
    </source>
</evidence>
<dbReference type="EC" id="2.7.7.6" evidence="4"/>
<keyword evidence="4 6" id="KW-0548">Nucleotidyltransferase</keyword>
<name>A0A7G9YRT6_9EURY</name>
<evidence type="ECO:0000256" key="2">
    <source>
        <dbReference type="ARBA" id="ARBA00023163"/>
    </source>
</evidence>
<keyword evidence="1 4" id="KW-0240">DNA-directed RNA polymerase</keyword>
<dbReference type="GO" id="GO:0005737">
    <property type="term" value="C:cytoplasm"/>
    <property type="evidence" value="ECO:0007669"/>
    <property type="project" value="UniProtKB-SubCell"/>
</dbReference>
<protein>
    <recommendedName>
        <fullName evidence="4">DNA-directed RNA polymerase subunit Rpo5</fullName>
        <ecNumber evidence="4">2.7.7.6</ecNumber>
    </recommendedName>
    <alternativeName>
        <fullName evidence="4">DNA-directed RNA polymerase subunit H</fullName>
    </alternativeName>
</protein>
<dbReference type="HAMAP" id="MF_00025">
    <property type="entry name" value="RNApol_Rpo5_RPB5"/>
    <property type="match status" value="1"/>
</dbReference>
<sequence>MKKGNVSILEHELVPKHEIMGAEEIKELLDKYKIKREQLPKIKLSDPVIKEIKADAGDVVKIRRQSRTAGKALFYRLVIE</sequence>
<dbReference type="GO" id="GO:0042797">
    <property type="term" value="P:tRNA transcription by RNA polymerase III"/>
    <property type="evidence" value="ECO:0007669"/>
    <property type="project" value="TreeGrafter"/>
</dbReference>
<dbReference type="InterPro" id="IPR035913">
    <property type="entry name" value="RPB5-like_sf"/>
</dbReference>
<dbReference type="SUPFAM" id="SSF55287">
    <property type="entry name" value="RPB5-like RNA polymerase subunit"/>
    <property type="match status" value="1"/>
</dbReference>
<comment type="subcellular location">
    <subcellularLocation>
        <location evidence="4">Cytoplasm</location>
    </subcellularLocation>
</comment>
<keyword evidence="2 4" id="KW-0804">Transcription</keyword>
<organism evidence="6">
    <name type="scientific">Candidatus Methanophagaceae archaeon ANME-1 ERB6</name>
    <dbReference type="NCBI Taxonomy" id="2759912"/>
    <lineage>
        <taxon>Archaea</taxon>
        <taxon>Methanobacteriati</taxon>
        <taxon>Methanobacteriota</taxon>
        <taxon>Stenosarchaea group</taxon>
        <taxon>Methanomicrobia</taxon>
        <taxon>Candidatus Methanophagales</taxon>
        <taxon>Candidatus Methanophagaceae</taxon>
    </lineage>
</organism>
<comment type="function">
    <text evidence="4">DNA-dependent RNA polymerase (RNAP) catalyzes the transcription of DNA into RNA using the four ribonucleoside triphosphates as substrates.</text>
</comment>
<keyword evidence="4" id="KW-0963">Cytoplasm</keyword>
<dbReference type="InterPro" id="IPR014381">
    <property type="entry name" value="Arch_Rpo5/euc_Rpb5"/>
</dbReference>
<keyword evidence="4 6" id="KW-0808">Transferase</keyword>
<accession>A0A7G9YRT6</accession>
<dbReference type="GO" id="GO:0000428">
    <property type="term" value="C:DNA-directed RNA polymerase complex"/>
    <property type="evidence" value="ECO:0007669"/>
    <property type="project" value="UniProtKB-KW"/>
</dbReference>
<comment type="catalytic activity">
    <reaction evidence="4">
        <text>RNA(n) + a ribonucleoside 5'-triphosphate = RNA(n+1) + diphosphate</text>
        <dbReference type="Rhea" id="RHEA:21248"/>
        <dbReference type="Rhea" id="RHEA-COMP:14527"/>
        <dbReference type="Rhea" id="RHEA-COMP:17342"/>
        <dbReference type="ChEBI" id="CHEBI:33019"/>
        <dbReference type="ChEBI" id="CHEBI:61557"/>
        <dbReference type="ChEBI" id="CHEBI:140395"/>
        <dbReference type="EC" id="2.7.7.6"/>
    </reaction>
</comment>
<reference evidence="6" key="1">
    <citation type="submission" date="2020-06" db="EMBL/GenBank/DDBJ databases">
        <title>Unique genomic features of the anaerobic methanotrophic archaea.</title>
        <authorList>
            <person name="Chadwick G.L."/>
            <person name="Skennerton C.T."/>
            <person name="Laso-Perez R."/>
            <person name="Leu A.O."/>
            <person name="Speth D.R."/>
            <person name="Yu H."/>
            <person name="Morgan-Lang C."/>
            <person name="Hatzenpichler R."/>
            <person name="Goudeau D."/>
            <person name="Malmstrom R."/>
            <person name="Brazelton W.J."/>
            <person name="Woyke T."/>
            <person name="Hallam S.J."/>
            <person name="Tyson G.W."/>
            <person name="Wegener G."/>
            <person name="Boetius A."/>
            <person name="Orphan V."/>
        </authorList>
    </citation>
    <scope>NUCLEOTIDE SEQUENCE</scope>
</reference>
<comment type="similarity">
    <text evidence="3 4">Belongs to the archaeal Rpo5/eukaryotic RPB5 RNA polymerase subunit family.</text>
</comment>
<dbReference type="PANTHER" id="PTHR10535">
    <property type="entry name" value="DNA-DIRECTED RNA POLYMERASES I, II, AND III SUBUNIT RPABC1"/>
    <property type="match status" value="1"/>
</dbReference>
<feature type="domain" description="RNA polymerase subunit H/Rpb5 C-terminal" evidence="5">
    <location>
        <begin position="6"/>
        <end position="78"/>
    </location>
</feature>
<proteinExistence type="inferred from homology"/>
<dbReference type="GO" id="GO:0003677">
    <property type="term" value="F:DNA binding"/>
    <property type="evidence" value="ECO:0007669"/>
    <property type="project" value="InterPro"/>
</dbReference>
<dbReference type="GO" id="GO:0006366">
    <property type="term" value="P:transcription by RNA polymerase II"/>
    <property type="evidence" value="ECO:0007669"/>
    <property type="project" value="TreeGrafter"/>
</dbReference>
<dbReference type="GO" id="GO:0006362">
    <property type="term" value="P:transcription elongation by RNA polymerase I"/>
    <property type="evidence" value="ECO:0007669"/>
    <property type="project" value="TreeGrafter"/>
</dbReference>
<evidence type="ECO:0000259" key="5">
    <source>
        <dbReference type="Pfam" id="PF01191"/>
    </source>
</evidence>
<dbReference type="GO" id="GO:0003899">
    <property type="term" value="F:DNA-directed RNA polymerase activity"/>
    <property type="evidence" value="ECO:0007669"/>
    <property type="project" value="UniProtKB-UniRule"/>
</dbReference>
<dbReference type="Pfam" id="PF01191">
    <property type="entry name" value="RNA_pol_Rpb5_C"/>
    <property type="match status" value="1"/>
</dbReference>
<dbReference type="InterPro" id="IPR020608">
    <property type="entry name" value="RNA_pol_subH/Rpb5_CS"/>
</dbReference>
<evidence type="ECO:0000313" key="6">
    <source>
        <dbReference type="EMBL" id="QNO50720.1"/>
    </source>
</evidence>
<dbReference type="PROSITE" id="PS01110">
    <property type="entry name" value="RNA_POL_H_23KD"/>
    <property type="match status" value="1"/>
</dbReference>
<dbReference type="AlphaFoldDB" id="A0A7G9YRT6"/>
<dbReference type="PANTHER" id="PTHR10535:SF0">
    <property type="entry name" value="DNA-DIRECTED RNA POLYMERASES I, II, AND III SUBUNIT RPABC1"/>
    <property type="match status" value="1"/>
</dbReference>
<gene>
    <name evidence="4 6" type="primary">rpoH</name>
    <name evidence="4" type="synonym">rpo5</name>
    <name evidence="6" type="ORF">EGEIMDOP_00003</name>
</gene>
<dbReference type="NCBIfam" id="NF007129">
    <property type="entry name" value="PRK09570.1"/>
    <property type="match status" value="1"/>
</dbReference>
<dbReference type="InterPro" id="IPR000783">
    <property type="entry name" value="RNA_pol_subH/Rpb5_C"/>
</dbReference>